<dbReference type="GO" id="GO:0008654">
    <property type="term" value="P:phospholipid biosynthetic process"/>
    <property type="evidence" value="ECO:0007669"/>
    <property type="project" value="UniProtKB-KW"/>
</dbReference>
<dbReference type="GO" id="GO:0043811">
    <property type="term" value="F:phosphate:acyl-[acyl carrier protein] acyltransferase activity"/>
    <property type="evidence" value="ECO:0007669"/>
    <property type="project" value="UniProtKB-UniRule"/>
</dbReference>
<keyword evidence="4 10" id="KW-0808">Transferase</keyword>
<reference evidence="11" key="1">
    <citation type="submission" date="2023-07" db="EMBL/GenBank/DDBJ databases">
        <title>Genomic Encyclopedia of Type Strains, Phase IV (KMG-IV): sequencing the most valuable type-strain genomes for metagenomic binning, comparative biology and taxonomic classification.</title>
        <authorList>
            <person name="Goeker M."/>
        </authorList>
    </citation>
    <scope>NUCLEOTIDE SEQUENCE</scope>
    <source>
        <strain evidence="11">DSM 24202</strain>
    </source>
</reference>
<keyword evidence="5 10" id="KW-0443">Lipid metabolism</keyword>
<proteinExistence type="inferred from homology"/>
<evidence type="ECO:0000256" key="5">
    <source>
        <dbReference type="ARBA" id="ARBA00023098"/>
    </source>
</evidence>
<dbReference type="AlphaFoldDB" id="A0AAE4ANE3"/>
<comment type="subcellular location">
    <subcellularLocation>
        <location evidence="10">Cytoplasm</location>
    </subcellularLocation>
    <text evidence="10">Associated with the membrane possibly through PlsY.</text>
</comment>
<dbReference type="GO" id="GO:0005737">
    <property type="term" value="C:cytoplasm"/>
    <property type="evidence" value="ECO:0007669"/>
    <property type="project" value="UniProtKB-SubCell"/>
</dbReference>
<keyword evidence="3 10" id="KW-0444">Lipid biosynthesis</keyword>
<comment type="function">
    <text evidence="10">Catalyzes the reversible formation of acyl-phosphate (acyl-PO(4)) from acyl-[acyl-carrier-protein] (acyl-ACP). This enzyme utilizes acyl-ACP as fatty acyl donor, but not acyl-CoA.</text>
</comment>
<dbReference type="EC" id="2.3.1.274" evidence="8 10"/>
<dbReference type="InterPro" id="IPR003664">
    <property type="entry name" value="FA_synthesis"/>
</dbReference>
<sequence>MNTIHIAVDIMGGDFAPAAIVEGVGEALDLFGDKYHLHLVGDPKPIETELRRIGKWGDKRLELVPASQVVDMGEHPVSAVRRKRDASINVAMNLVRQKKAAAVFSAGNTGAAVAAAYFKWSMIPGIERPGIATVFPTEKGHFLLLDAGATVDCTPLNLLHYAVMGSIYSQTILHHKNPRVGLLCNGTEEGKGNKLTQAAFQLLSEAKNLNFVGNVEGHDLFSGAVDVVICDGFVGNVVLKSCEQIAVALGHMVKQQIMQKLRWKIGALMAKGAFMELKKRTDYAEVGGAPLLGVAGVCIIGHGISNAKAVRNGIRSAGDFVRLRVNETIAERIKAMPNNS</sequence>
<keyword evidence="7 10" id="KW-1208">Phospholipid metabolism</keyword>
<evidence type="ECO:0000313" key="12">
    <source>
        <dbReference type="Proteomes" id="UP001238163"/>
    </source>
</evidence>
<dbReference type="PANTHER" id="PTHR30100">
    <property type="entry name" value="FATTY ACID/PHOSPHOLIPID SYNTHESIS PROTEIN PLSX"/>
    <property type="match status" value="1"/>
</dbReference>
<comment type="pathway">
    <text evidence="10">Lipid metabolism; phospholipid metabolism.</text>
</comment>
<dbReference type="RefSeq" id="WP_307261641.1">
    <property type="nucleotide sequence ID" value="NZ_JAUSVL010000001.1"/>
</dbReference>
<comment type="similarity">
    <text evidence="10">Belongs to the PlsX family.</text>
</comment>
<evidence type="ECO:0000256" key="6">
    <source>
        <dbReference type="ARBA" id="ARBA00023209"/>
    </source>
</evidence>
<comment type="subunit">
    <text evidence="9 10">Homodimer. Probably interacts with PlsY.</text>
</comment>
<dbReference type="EMBL" id="JAUSVL010000001">
    <property type="protein sequence ID" value="MDQ0290229.1"/>
    <property type="molecule type" value="Genomic_DNA"/>
</dbReference>
<comment type="catalytic activity">
    <reaction evidence="1 10">
        <text>a fatty acyl-[ACP] + phosphate = an acyl phosphate + holo-[ACP]</text>
        <dbReference type="Rhea" id="RHEA:42292"/>
        <dbReference type="Rhea" id="RHEA-COMP:9685"/>
        <dbReference type="Rhea" id="RHEA-COMP:14125"/>
        <dbReference type="ChEBI" id="CHEBI:43474"/>
        <dbReference type="ChEBI" id="CHEBI:59918"/>
        <dbReference type="ChEBI" id="CHEBI:64479"/>
        <dbReference type="ChEBI" id="CHEBI:138651"/>
        <dbReference type="EC" id="2.3.1.274"/>
    </reaction>
</comment>
<evidence type="ECO:0000256" key="3">
    <source>
        <dbReference type="ARBA" id="ARBA00022516"/>
    </source>
</evidence>
<name>A0AAE4ANE3_9BACT</name>
<dbReference type="PANTHER" id="PTHR30100:SF1">
    <property type="entry name" value="PHOSPHATE ACYLTRANSFERASE"/>
    <property type="match status" value="1"/>
</dbReference>
<comment type="caution">
    <text evidence="11">The sequence shown here is derived from an EMBL/GenBank/DDBJ whole genome shotgun (WGS) entry which is preliminary data.</text>
</comment>
<keyword evidence="2 10" id="KW-0963">Cytoplasm</keyword>
<dbReference type="Pfam" id="PF02504">
    <property type="entry name" value="FA_synthesis"/>
    <property type="match status" value="1"/>
</dbReference>
<evidence type="ECO:0000256" key="2">
    <source>
        <dbReference type="ARBA" id="ARBA00022490"/>
    </source>
</evidence>
<evidence type="ECO:0000313" key="11">
    <source>
        <dbReference type="EMBL" id="MDQ0290229.1"/>
    </source>
</evidence>
<keyword evidence="12" id="KW-1185">Reference proteome</keyword>
<evidence type="ECO:0000256" key="1">
    <source>
        <dbReference type="ARBA" id="ARBA00001232"/>
    </source>
</evidence>
<dbReference type="Gene3D" id="3.40.718.10">
    <property type="entry name" value="Isopropylmalate Dehydrogenase"/>
    <property type="match status" value="1"/>
</dbReference>
<dbReference type="PIRSF" id="PIRSF002465">
    <property type="entry name" value="Phsphlp_syn_PlsX"/>
    <property type="match status" value="1"/>
</dbReference>
<organism evidence="11 12">
    <name type="scientific">Oligosphaera ethanolica</name>
    <dbReference type="NCBI Taxonomy" id="760260"/>
    <lineage>
        <taxon>Bacteria</taxon>
        <taxon>Pseudomonadati</taxon>
        <taxon>Lentisphaerota</taxon>
        <taxon>Oligosphaeria</taxon>
        <taxon>Oligosphaerales</taxon>
        <taxon>Oligosphaeraceae</taxon>
        <taxon>Oligosphaera</taxon>
    </lineage>
</organism>
<dbReference type="SUPFAM" id="SSF53659">
    <property type="entry name" value="Isocitrate/Isopropylmalate dehydrogenase-like"/>
    <property type="match status" value="1"/>
</dbReference>
<keyword evidence="6 10" id="KW-0594">Phospholipid biosynthesis</keyword>
<protein>
    <recommendedName>
        <fullName evidence="8 10">Phosphate acyltransferase</fullName>
        <ecNumber evidence="8 10">2.3.1.274</ecNumber>
    </recommendedName>
    <alternativeName>
        <fullName evidence="10">Acyl-ACP phosphotransacylase</fullName>
    </alternativeName>
    <alternativeName>
        <fullName evidence="10">Acyl-[acyl-carrier-protein]--phosphate acyltransferase</fullName>
    </alternativeName>
    <alternativeName>
        <fullName evidence="10">Phosphate-acyl-ACP acyltransferase</fullName>
    </alternativeName>
</protein>
<evidence type="ECO:0000256" key="8">
    <source>
        <dbReference type="ARBA" id="ARBA00024069"/>
    </source>
</evidence>
<dbReference type="HAMAP" id="MF_00019">
    <property type="entry name" value="PlsX"/>
    <property type="match status" value="1"/>
</dbReference>
<gene>
    <name evidence="10" type="primary">plsX</name>
    <name evidence="11" type="ORF">J3R75_002336</name>
</gene>
<accession>A0AAE4ANE3</accession>
<dbReference type="NCBIfam" id="TIGR00182">
    <property type="entry name" value="plsX"/>
    <property type="match status" value="1"/>
</dbReference>
<evidence type="ECO:0000256" key="7">
    <source>
        <dbReference type="ARBA" id="ARBA00023264"/>
    </source>
</evidence>
<evidence type="ECO:0000256" key="9">
    <source>
        <dbReference type="ARBA" id="ARBA00046608"/>
    </source>
</evidence>
<dbReference type="Proteomes" id="UP001238163">
    <property type="component" value="Unassembled WGS sequence"/>
</dbReference>
<keyword evidence="11" id="KW-0012">Acyltransferase</keyword>
<evidence type="ECO:0000256" key="4">
    <source>
        <dbReference type="ARBA" id="ARBA00022679"/>
    </source>
</evidence>
<dbReference type="GO" id="GO:0006633">
    <property type="term" value="P:fatty acid biosynthetic process"/>
    <property type="evidence" value="ECO:0007669"/>
    <property type="project" value="UniProtKB-UniRule"/>
</dbReference>
<evidence type="ECO:0000256" key="10">
    <source>
        <dbReference type="HAMAP-Rule" id="MF_00019"/>
    </source>
</evidence>
<dbReference type="InterPro" id="IPR012281">
    <property type="entry name" value="Phospholipid_synth_PlsX-like"/>
</dbReference>